<evidence type="ECO:0000259" key="1">
    <source>
        <dbReference type="Pfam" id="PF13021"/>
    </source>
</evidence>
<organism evidence="2">
    <name type="scientific">Staphylococcus arlettae</name>
    <dbReference type="NCBI Taxonomy" id="29378"/>
    <lineage>
        <taxon>Bacteria</taxon>
        <taxon>Bacillati</taxon>
        <taxon>Bacillota</taxon>
        <taxon>Bacilli</taxon>
        <taxon>Bacillales</taxon>
        <taxon>Staphylococcaceae</taxon>
        <taxon>Staphylococcus</taxon>
    </lineage>
</organism>
<dbReference type="Pfam" id="PF13021">
    <property type="entry name" value="DUF3885"/>
    <property type="match status" value="1"/>
</dbReference>
<feature type="domain" description="DUF3885" evidence="1">
    <location>
        <begin position="30"/>
        <end position="198"/>
    </location>
</feature>
<name>A0A1W5QD87_9STAP</name>
<dbReference type="EMBL" id="KY363215">
    <property type="protein sequence ID" value="APY23757.1"/>
    <property type="molecule type" value="Genomic_DNA"/>
</dbReference>
<protein>
    <recommendedName>
        <fullName evidence="1">DUF3885 domain-containing protein</fullName>
    </recommendedName>
</protein>
<sequence length="202" mass="24386">MYFDKDNIDIKTLNFRNLESTCHLSLSEGQYQLLDGGDTINQDYFSTVYKNAINIFEDLFWSSDFINLVHVVYTYNKPYKKTNMIKKFTTLSLEELFYFKEYRKVDDNDVLCDEFTYHCFVSNIKYKRLLKAISNQDFKGLIPNIKQDYNYSEIYIINNTKNLIYHLYDDRGLWLAFNKDEDFSRYCKKYSHLIFDIDNEEI</sequence>
<accession>A0A1W5QD87</accession>
<reference evidence="2" key="1">
    <citation type="journal article" date="2017" name="MSphere">
        <title>Novel beta-lactamase blaARL in Staphylococcus arlettae.</title>
        <authorList>
            <person name="Andreis S.N."/>
            <person name="Perreten V."/>
            <person name="Schwendener S."/>
        </authorList>
    </citation>
    <scope>NUCLEOTIDE SEQUENCE</scope>
    <source>
        <strain evidence="2">SAN1670</strain>
    </source>
</reference>
<dbReference type="AlphaFoldDB" id="A0A1W5QD87"/>
<dbReference type="InterPro" id="IPR024976">
    <property type="entry name" value="DUF3885"/>
</dbReference>
<dbReference type="RefSeq" id="WP_021459316.1">
    <property type="nucleotide sequence ID" value="NZ_CP082336.1"/>
</dbReference>
<dbReference type="GeneID" id="97288813"/>
<proteinExistence type="predicted"/>
<evidence type="ECO:0000313" key="2">
    <source>
        <dbReference type="EMBL" id="APY23757.1"/>
    </source>
</evidence>